<dbReference type="InterPro" id="IPR008254">
    <property type="entry name" value="Flavodoxin/NO_synth"/>
</dbReference>
<dbReference type="InterPro" id="IPR001709">
    <property type="entry name" value="Flavoprot_Pyr_Nucl_cyt_Rdtase"/>
</dbReference>
<dbReference type="PANTHER" id="PTHR19384:SF17">
    <property type="entry name" value="NADPH--CYTOCHROME P450 REDUCTASE"/>
    <property type="match status" value="1"/>
</dbReference>
<dbReference type="InterPro" id="IPR001433">
    <property type="entry name" value="OxRdtase_FAD/NAD-bd"/>
</dbReference>
<dbReference type="InterPro" id="IPR017938">
    <property type="entry name" value="Riboflavin_synthase-like_b-brl"/>
</dbReference>
<dbReference type="InterPro" id="IPR017927">
    <property type="entry name" value="FAD-bd_FR_type"/>
</dbReference>
<dbReference type="PRINTS" id="PR00369">
    <property type="entry name" value="FLAVODOXIN"/>
</dbReference>
<reference evidence="7 8" key="1">
    <citation type="submission" date="2017-08" db="EMBL/GenBank/DDBJ databases">
        <title>Infants hospitalized years apart are colonized by the same room-sourced microbial strains.</title>
        <authorList>
            <person name="Brooks B."/>
            <person name="Olm M.R."/>
            <person name="Firek B.A."/>
            <person name="Baker R."/>
            <person name="Thomas B.C."/>
            <person name="Morowitz M.J."/>
            <person name="Banfield J.F."/>
        </authorList>
    </citation>
    <scope>NUCLEOTIDE SEQUENCE [LARGE SCALE GENOMIC DNA]</scope>
    <source>
        <strain evidence="7">S2_005_003_R2_41</strain>
    </source>
</reference>
<organism evidence="7 8">
    <name type="scientific">Variovorax paradoxus</name>
    <dbReference type="NCBI Taxonomy" id="34073"/>
    <lineage>
        <taxon>Bacteria</taxon>
        <taxon>Pseudomonadati</taxon>
        <taxon>Pseudomonadota</taxon>
        <taxon>Betaproteobacteria</taxon>
        <taxon>Burkholderiales</taxon>
        <taxon>Comamonadaceae</taxon>
        <taxon>Variovorax</taxon>
    </lineage>
</organism>
<dbReference type="CDD" id="cd06200">
    <property type="entry name" value="SiR_like1"/>
    <property type="match status" value="1"/>
</dbReference>
<feature type="domain" description="FAD-binding FR-type" evidence="6">
    <location>
        <begin position="204"/>
        <end position="316"/>
    </location>
</feature>
<dbReference type="PRINTS" id="PR00371">
    <property type="entry name" value="FPNCR"/>
</dbReference>
<evidence type="ECO:0000313" key="8">
    <source>
        <dbReference type="Proteomes" id="UP000249135"/>
    </source>
</evidence>
<dbReference type="InterPro" id="IPR001094">
    <property type="entry name" value="Flavdoxin-like"/>
</dbReference>
<gene>
    <name evidence="7" type="ORF">DI563_25560</name>
</gene>
<dbReference type="SUPFAM" id="SSF52218">
    <property type="entry name" value="Flavoproteins"/>
    <property type="match status" value="1"/>
</dbReference>
<dbReference type="GO" id="GO:0003958">
    <property type="term" value="F:NADPH-hemoprotein reductase activity"/>
    <property type="evidence" value="ECO:0007669"/>
    <property type="project" value="UniProtKB-EC"/>
</dbReference>
<dbReference type="Gene3D" id="3.40.50.360">
    <property type="match status" value="1"/>
</dbReference>
<evidence type="ECO:0000256" key="4">
    <source>
        <dbReference type="ARBA" id="ARBA00023797"/>
    </source>
</evidence>
<proteinExistence type="predicted"/>
<dbReference type="AlphaFoldDB" id="A0A2W5PS76"/>
<keyword evidence="3" id="KW-0249">Electron transport</keyword>
<dbReference type="PANTHER" id="PTHR19384">
    <property type="entry name" value="NITRIC OXIDE SYNTHASE-RELATED"/>
    <property type="match status" value="1"/>
</dbReference>
<protein>
    <recommendedName>
        <fullName evidence="4">NADPH--hemoprotein reductase</fullName>
        <ecNumber evidence="4">1.6.2.4</ecNumber>
    </recommendedName>
</protein>
<evidence type="ECO:0000256" key="1">
    <source>
        <dbReference type="ARBA" id="ARBA00022630"/>
    </source>
</evidence>
<name>A0A2W5PS76_VARPD</name>
<dbReference type="Pfam" id="PF00258">
    <property type="entry name" value="Flavodoxin_1"/>
    <property type="match status" value="1"/>
</dbReference>
<dbReference type="SUPFAM" id="SSF63380">
    <property type="entry name" value="Riboflavin synthase domain-like"/>
    <property type="match status" value="1"/>
</dbReference>
<dbReference type="SUPFAM" id="SSF52343">
    <property type="entry name" value="Ferredoxin reductase-like, C-terminal NADP-linked domain"/>
    <property type="match status" value="1"/>
</dbReference>
<dbReference type="GO" id="GO:0010181">
    <property type="term" value="F:FMN binding"/>
    <property type="evidence" value="ECO:0007669"/>
    <property type="project" value="InterPro"/>
</dbReference>
<keyword evidence="1" id="KW-0285">Flavoprotein</keyword>
<evidence type="ECO:0000259" key="5">
    <source>
        <dbReference type="PROSITE" id="PS50902"/>
    </source>
</evidence>
<evidence type="ECO:0000259" key="6">
    <source>
        <dbReference type="PROSITE" id="PS51384"/>
    </source>
</evidence>
<dbReference type="InterPro" id="IPR039261">
    <property type="entry name" value="FNR_nucleotide-bd"/>
</dbReference>
<dbReference type="Pfam" id="PF00175">
    <property type="entry name" value="NAD_binding_1"/>
    <property type="match status" value="1"/>
</dbReference>
<dbReference type="GO" id="GO:0050660">
    <property type="term" value="F:flavin adenine dinucleotide binding"/>
    <property type="evidence" value="ECO:0007669"/>
    <property type="project" value="TreeGrafter"/>
</dbReference>
<dbReference type="Gene3D" id="2.40.30.10">
    <property type="entry name" value="Translation factors"/>
    <property type="match status" value="1"/>
</dbReference>
<feature type="domain" description="Flavodoxin-like" evidence="5">
    <location>
        <begin position="50"/>
        <end position="189"/>
    </location>
</feature>
<accession>A0A2W5PS76</accession>
<dbReference type="EMBL" id="QFPP01000496">
    <property type="protein sequence ID" value="PZQ65515.1"/>
    <property type="molecule type" value="Genomic_DNA"/>
</dbReference>
<dbReference type="EC" id="1.6.2.4" evidence="4"/>
<keyword evidence="3" id="KW-0813">Transport</keyword>
<sequence>MLSEPLRWAAASASVAAYGALCAGIWWRERARASAAAADAAALAAQGDAVLMVHASQTGQAEALAWDSARWLHAGGTPVRVVALNALDATTLGQARQAYFIASTYGEGDAPDGASVFVERLMESPTPPTLKQLSYGLLALGDCEYANFCGFGRRLDDWLQAQGAQPAFPRIDVDNGAPAALAQWRRRLRPDASEQDLADASPSPDFAPWRLVSREHLNPGSDGGPVFLLGFMPPPGPDPVWEAGDLVQVAVAADPGRPRDYSIASTVDDGELQLIVRQERHPDGSLGAASGLLTSTLALGDTVAMRLKPHPGFRLSGNEERPLILIGNGTGLAGLRAHLRARVAAGKGPNWLLFGERRAAHDFLCRAELEAWRADGTLARLDMVFSRDAEAAQGERLYVQHRLLQQADEVVAWVERGAAIYVCGSLQGMAAGVDGALRQVLGPDRLAALAVEARYRRDVY</sequence>
<evidence type="ECO:0000256" key="2">
    <source>
        <dbReference type="ARBA" id="ARBA00022643"/>
    </source>
</evidence>
<evidence type="ECO:0000256" key="3">
    <source>
        <dbReference type="ARBA" id="ARBA00022982"/>
    </source>
</evidence>
<dbReference type="Gene3D" id="3.40.50.80">
    <property type="entry name" value="Nucleotide-binding domain of ferredoxin-NADP reductase (FNR) module"/>
    <property type="match status" value="1"/>
</dbReference>
<dbReference type="InterPro" id="IPR029039">
    <property type="entry name" value="Flavoprotein-like_sf"/>
</dbReference>
<dbReference type="PROSITE" id="PS51384">
    <property type="entry name" value="FAD_FR"/>
    <property type="match status" value="1"/>
</dbReference>
<dbReference type="Proteomes" id="UP000249135">
    <property type="component" value="Unassembled WGS sequence"/>
</dbReference>
<comment type="caution">
    <text evidence="7">The sequence shown here is derived from an EMBL/GenBank/DDBJ whole genome shotgun (WGS) entry which is preliminary data.</text>
</comment>
<dbReference type="PROSITE" id="PS50902">
    <property type="entry name" value="FLAVODOXIN_LIKE"/>
    <property type="match status" value="1"/>
</dbReference>
<keyword evidence="2" id="KW-0288">FMN</keyword>
<dbReference type="GO" id="GO:0005829">
    <property type="term" value="C:cytosol"/>
    <property type="evidence" value="ECO:0007669"/>
    <property type="project" value="TreeGrafter"/>
</dbReference>
<evidence type="ECO:0000313" key="7">
    <source>
        <dbReference type="EMBL" id="PZQ65515.1"/>
    </source>
</evidence>